<sequence length="298" mass="33366">MSDGHLIYVMKNVPNDTPIGHVHLLHGLAEHIDRYDAFVHFLVDKGFIVSGHDHRGHGKTAGKNGKLGYFADHSGFERITEDVREVLITVREGIGEIPVILFGHSMGSFVARRYMQKYSDSLSKVILSGTAFDPGIMGDMGRLIGKIASRIKSPQAESPLLNSLAFGGFNKQIDQPETQFDWLSTDKVEVNKYIEDPLCGFIPSNQLYVDMFGGMRSIHKESEIMKIRKDLPVLLISGGKDPVGKDGKDIFKVAEGMKKAGMWDITVQVVEGARHELLKEKGKDKTMDYIYKWMIKDE</sequence>
<evidence type="ECO:0000313" key="2">
    <source>
        <dbReference type="EMBL" id="MBD7946339.1"/>
    </source>
</evidence>
<gene>
    <name evidence="2" type="ORF">H9650_19750</name>
</gene>
<dbReference type="PANTHER" id="PTHR11614">
    <property type="entry name" value="PHOSPHOLIPASE-RELATED"/>
    <property type="match status" value="1"/>
</dbReference>
<evidence type="ECO:0000313" key="3">
    <source>
        <dbReference type="Proteomes" id="UP000640786"/>
    </source>
</evidence>
<accession>A0ABR8REU8</accession>
<organism evidence="2 3">
    <name type="scientific">Psychrobacillus faecigallinarum</name>
    <dbReference type="NCBI Taxonomy" id="2762235"/>
    <lineage>
        <taxon>Bacteria</taxon>
        <taxon>Bacillati</taxon>
        <taxon>Bacillota</taxon>
        <taxon>Bacilli</taxon>
        <taxon>Bacillales</taxon>
        <taxon>Bacillaceae</taxon>
        <taxon>Psychrobacillus</taxon>
    </lineage>
</organism>
<reference evidence="2 3" key="1">
    <citation type="submission" date="2020-08" db="EMBL/GenBank/DDBJ databases">
        <title>A Genomic Blueprint of the Chicken Gut Microbiome.</title>
        <authorList>
            <person name="Gilroy R."/>
            <person name="Ravi A."/>
            <person name="Getino M."/>
            <person name="Pursley I."/>
            <person name="Horton D.L."/>
            <person name="Alikhan N.-F."/>
            <person name="Baker D."/>
            <person name="Gharbi K."/>
            <person name="Hall N."/>
            <person name="Watson M."/>
            <person name="Adriaenssens E.M."/>
            <person name="Foster-Nyarko E."/>
            <person name="Jarju S."/>
            <person name="Secka A."/>
            <person name="Antonio M."/>
            <person name="Oren A."/>
            <person name="Chaudhuri R."/>
            <person name="La Ragione R.M."/>
            <person name="Hildebrand F."/>
            <person name="Pallen M.J."/>
        </authorList>
    </citation>
    <scope>NUCLEOTIDE SEQUENCE [LARGE SCALE GENOMIC DNA]</scope>
    <source>
        <strain evidence="2 3">Sa2BUA9</strain>
    </source>
</reference>
<keyword evidence="3" id="KW-1185">Reference proteome</keyword>
<dbReference type="Pfam" id="PF12146">
    <property type="entry name" value="Hydrolase_4"/>
    <property type="match status" value="1"/>
</dbReference>
<protein>
    <submittedName>
        <fullName evidence="2">Lysophospholipase</fullName>
    </submittedName>
</protein>
<dbReference type="Proteomes" id="UP000640786">
    <property type="component" value="Unassembled WGS sequence"/>
</dbReference>
<dbReference type="Gene3D" id="3.40.50.1820">
    <property type="entry name" value="alpha/beta hydrolase"/>
    <property type="match status" value="1"/>
</dbReference>
<comment type="caution">
    <text evidence="2">The sequence shown here is derived from an EMBL/GenBank/DDBJ whole genome shotgun (WGS) entry which is preliminary data.</text>
</comment>
<dbReference type="InterPro" id="IPR022742">
    <property type="entry name" value="Hydrolase_4"/>
</dbReference>
<dbReference type="EMBL" id="JACSQO010000017">
    <property type="protein sequence ID" value="MBD7946339.1"/>
    <property type="molecule type" value="Genomic_DNA"/>
</dbReference>
<evidence type="ECO:0000259" key="1">
    <source>
        <dbReference type="Pfam" id="PF12146"/>
    </source>
</evidence>
<feature type="domain" description="Serine aminopeptidase S33" evidence="1">
    <location>
        <begin position="18"/>
        <end position="281"/>
    </location>
</feature>
<dbReference type="InterPro" id="IPR051044">
    <property type="entry name" value="MAG_DAG_Lipase"/>
</dbReference>
<proteinExistence type="predicted"/>
<name>A0ABR8REU8_9BACI</name>
<dbReference type="InterPro" id="IPR029058">
    <property type="entry name" value="AB_hydrolase_fold"/>
</dbReference>
<dbReference type="SUPFAM" id="SSF53474">
    <property type="entry name" value="alpha/beta-Hydrolases"/>
    <property type="match status" value="1"/>
</dbReference>